<evidence type="ECO:0000256" key="5">
    <source>
        <dbReference type="ARBA" id="ARBA00022723"/>
    </source>
</evidence>
<dbReference type="PROSITE" id="PS51885">
    <property type="entry name" value="NEPRILYSIN"/>
    <property type="match status" value="1"/>
</dbReference>
<dbReference type="OrthoDB" id="6475849at2759"/>
<dbReference type="EMBL" id="LJIJ01005514">
    <property type="protein sequence ID" value="ODM87350.1"/>
    <property type="molecule type" value="Genomic_DNA"/>
</dbReference>
<dbReference type="Pfam" id="PF05649">
    <property type="entry name" value="Peptidase_M13_N"/>
    <property type="match status" value="1"/>
</dbReference>
<evidence type="ECO:0000259" key="10">
    <source>
        <dbReference type="Pfam" id="PF05649"/>
    </source>
</evidence>
<keyword evidence="6" id="KW-0378">Hydrolase</keyword>
<accession>A0A1D2M304</accession>
<dbReference type="InterPro" id="IPR042089">
    <property type="entry name" value="Peptidase_M13_dom_2"/>
</dbReference>
<feature type="non-terminal residue" evidence="11">
    <location>
        <position position="1"/>
    </location>
</feature>
<dbReference type="InterPro" id="IPR024079">
    <property type="entry name" value="MetalloPept_cat_dom_sf"/>
</dbReference>
<keyword evidence="12" id="KW-1185">Reference proteome</keyword>
<keyword evidence="7" id="KW-0862">Zinc</keyword>
<dbReference type="InterPro" id="IPR008753">
    <property type="entry name" value="Peptidase_M13_N"/>
</dbReference>
<organism evidence="11 12">
    <name type="scientific">Orchesella cincta</name>
    <name type="common">Springtail</name>
    <name type="synonym">Podura cincta</name>
    <dbReference type="NCBI Taxonomy" id="48709"/>
    <lineage>
        <taxon>Eukaryota</taxon>
        <taxon>Metazoa</taxon>
        <taxon>Ecdysozoa</taxon>
        <taxon>Arthropoda</taxon>
        <taxon>Hexapoda</taxon>
        <taxon>Collembola</taxon>
        <taxon>Entomobryomorpha</taxon>
        <taxon>Entomobryoidea</taxon>
        <taxon>Orchesellidae</taxon>
        <taxon>Orchesellinae</taxon>
        <taxon>Orchesella</taxon>
    </lineage>
</organism>
<comment type="similarity">
    <text evidence="3">Belongs to the peptidase M13 family.</text>
</comment>
<evidence type="ECO:0000256" key="1">
    <source>
        <dbReference type="ARBA" id="ARBA00001947"/>
    </source>
</evidence>
<comment type="subcellular location">
    <subcellularLocation>
        <location evidence="2">Cell membrane</location>
        <topology evidence="2">Single-pass type II membrane protein</topology>
    </subcellularLocation>
</comment>
<dbReference type="Gene3D" id="3.40.390.10">
    <property type="entry name" value="Collagenase (Catalytic Domain)"/>
    <property type="match status" value="1"/>
</dbReference>
<name>A0A1D2M304_ORCCI</name>
<evidence type="ECO:0000256" key="2">
    <source>
        <dbReference type="ARBA" id="ARBA00004401"/>
    </source>
</evidence>
<comment type="cofactor">
    <cofactor evidence="1">
        <name>Zn(2+)</name>
        <dbReference type="ChEBI" id="CHEBI:29105"/>
    </cofactor>
</comment>
<evidence type="ECO:0000259" key="9">
    <source>
        <dbReference type="Pfam" id="PF01431"/>
    </source>
</evidence>
<dbReference type="PANTHER" id="PTHR11733">
    <property type="entry name" value="ZINC METALLOPROTEASE FAMILY M13 NEPRILYSIN-RELATED"/>
    <property type="match status" value="1"/>
</dbReference>
<evidence type="ECO:0000313" key="11">
    <source>
        <dbReference type="EMBL" id="ODM87350.1"/>
    </source>
</evidence>
<dbReference type="PANTHER" id="PTHR11733:SF224">
    <property type="entry name" value="NEPRILYSIN-2"/>
    <property type="match status" value="1"/>
</dbReference>
<reference evidence="11 12" key="1">
    <citation type="journal article" date="2016" name="Genome Biol. Evol.">
        <title>Gene Family Evolution Reflects Adaptation to Soil Environmental Stressors in the Genome of the Collembolan Orchesella cincta.</title>
        <authorList>
            <person name="Faddeeva-Vakhrusheva A."/>
            <person name="Derks M.F."/>
            <person name="Anvar S.Y."/>
            <person name="Agamennone V."/>
            <person name="Suring W."/>
            <person name="Smit S."/>
            <person name="van Straalen N.M."/>
            <person name="Roelofs D."/>
        </authorList>
    </citation>
    <scope>NUCLEOTIDE SEQUENCE [LARGE SCALE GENOMIC DNA]</scope>
    <source>
        <tissue evidence="11">Mixed pool</tissue>
    </source>
</reference>
<dbReference type="GO" id="GO:0046872">
    <property type="term" value="F:metal ion binding"/>
    <property type="evidence" value="ECO:0007669"/>
    <property type="project" value="UniProtKB-KW"/>
</dbReference>
<sequence>LYLFKLIFPLQTPSETVCYLFHSAIRMERRKMKIFVRVPACNFEADKMKSYIDQSIDPCENFYAFACGGFIQNTDKMEVTQFSILEDNVLANLKLLFEEPVFPQETYPFSVAKTLYKSCMDLERLESLGFSPLLNILEGIGSWPVLLGNDWKPHLQNWTEYAIWLKDAGLSKMDTFLKISEEPDLYNVSNKPITIDRPTLSISFTSLIKGTGSPSVYIYYRYMVDLASEMGAERDQAGWEMLETIRFQIEIANCFVNSSNDVVVTTMSIDEMRTRYPSVPWLEFLHKIFPSKEYLTIEEKLQVYYPSYLECFTTLVNNTDQSAFLFHFFIKLFSRTIANYAGWQAVASSAEYLNEFARNLKFEREGMISGLPYRQPRWRECIRTLQETMGEFVGALYGHHYYNKSENKDPFLELFKDLRESFFNTLNNTDWIDLETKQKAWRKASFMQVYFGYPFLYNNETKLSDVYCRFSLKDGEFYENIRSLISEFNKPELASFRDSVSRSENFFGWELTANNLRSRNSIHVPATLFQPPFFDTTRPQYLNYAGIGTTLGHEIIHGFDSVGRFFDEFGNFNDWWSTLTQLNFSLRTNCMVDQYNAFNPHTKGVNITVNGETTLAENIADNWGYKGAYHAYQNWLKRHGKSEQRLEGLNYNPNQLFWIAAAQKWCSGREVGFLRIFLLMMSTPHREFRVKGIFANSYDFARDFHCLPDQKMNPYKKCAVCSYNIAKNLKCYKIQSKKLV</sequence>
<evidence type="ECO:0000256" key="4">
    <source>
        <dbReference type="ARBA" id="ARBA00022670"/>
    </source>
</evidence>
<protein>
    <submittedName>
        <fullName evidence="11">Membrane metallo-endopeptidase-like 1</fullName>
    </submittedName>
</protein>
<proteinExistence type="inferred from homology"/>
<dbReference type="GO" id="GO:0005886">
    <property type="term" value="C:plasma membrane"/>
    <property type="evidence" value="ECO:0007669"/>
    <property type="project" value="UniProtKB-SubCell"/>
</dbReference>
<dbReference type="Gene3D" id="1.10.1380.10">
    <property type="entry name" value="Neutral endopeptidase , domain2"/>
    <property type="match status" value="1"/>
</dbReference>
<evidence type="ECO:0000313" key="12">
    <source>
        <dbReference type="Proteomes" id="UP000094527"/>
    </source>
</evidence>
<keyword evidence="8" id="KW-0482">Metalloprotease</keyword>
<dbReference type="AlphaFoldDB" id="A0A1D2M304"/>
<evidence type="ECO:0000256" key="6">
    <source>
        <dbReference type="ARBA" id="ARBA00022801"/>
    </source>
</evidence>
<gene>
    <name evidence="11" type="ORF">Ocin01_19332</name>
</gene>
<dbReference type="SUPFAM" id="SSF55486">
    <property type="entry name" value="Metalloproteases ('zincins'), catalytic domain"/>
    <property type="match status" value="1"/>
</dbReference>
<evidence type="ECO:0000256" key="3">
    <source>
        <dbReference type="ARBA" id="ARBA00007357"/>
    </source>
</evidence>
<feature type="domain" description="Peptidase M13 N-terminal" evidence="10">
    <location>
        <begin position="58"/>
        <end position="454"/>
    </location>
</feature>
<dbReference type="CDD" id="cd08662">
    <property type="entry name" value="M13"/>
    <property type="match status" value="1"/>
</dbReference>
<dbReference type="PRINTS" id="PR00786">
    <property type="entry name" value="NEPRILYSIN"/>
</dbReference>
<dbReference type="GO" id="GO:0004222">
    <property type="term" value="F:metalloendopeptidase activity"/>
    <property type="evidence" value="ECO:0007669"/>
    <property type="project" value="InterPro"/>
</dbReference>
<dbReference type="GO" id="GO:0016485">
    <property type="term" value="P:protein processing"/>
    <property type="evidence" value="ECO:0007669"/>
    <property type="project" value="TreeGrafter"/>
</dbReference>
<dbReference type="STRING" id="48709.A0A1D2M304"/>
<evidence type="ECO:0000256" key="7">
    <source>
        <dbReference type="ARBA" id="ARBA00022833"/>
    </source>
</evidence>
<keyword evidence="4" id="KW-0645">Protease</keyword>
<dbReference type="InterPro" id="IPR018497">
    <property type="entry name" value="Peptidase_M13_C"/>
</dbReference>
<dbReference type="Pfam" id="PF01431">
    <property type="entry name" value="Peptidase_M13"/>
    <property type="match status" value="1"/>
</dbReference>
<evidence type="ECO:0000256" key="8">
    <source>
        <dbReference type="ARBA" id="ARBA00023049"/>
    </source>
</evidence>
<dbReference type="InterPro" id="IPR000718">
    <property type="entry name" value="Peptidase_M13"/>
</dbReference>
<keyword evidence="5" id="KW-0479">Metal-binding</keyword>
<dbReference type="Proteomes" id="UP000094527">
    <property type="component" value="Unassembled WGS sequence"/>
</dbReference>
<feature type="domain" description="Peptidase M13 C-terminal" evidence="9">
    <location>
        <begin position="518"/>
        <end position="720"/>
    </location>
</feature>
<comment type="caution">
    <text evidence="11">The sequence shown here is derived from an EMBL/GenBank/DDBJ whole genome shotgun (WGS) entry which is preliminary data.</text>
</comment>